<dbReference type="EMBL" id="JACGWN010000004">
    <property type="protein sequence ID" value="KAL0451184.1"/>
    <property type="molecule type" value="Genomic_DNA"/>
</dbReference>
<dbReference type="PANTHER" id="PTHR33116">
    <property type="entry name" value="REVERSE TRANSCRIPTASE ZINC-BINDING DOMAIN-CONTAINING PROTEIN-RELATED-RELATED"/>
    <property type="match status" value="1"/>
</dbReference>
<dbReference type="PANTHER" id="PTHR33116:SF78">
    <property type="entry name" value="OS12G0587133 PROTEIN"/>
    <property type="match status" value="1"/>
</dbReference>
<organism evidence="1">
    <name type="scientific">Sesamum latifolium</name>
    <dbReference type="NCBI Taxonomy" id="2727402"/>
    <lineage>
        <taxon>Eukaryota</taxon>
        <taxon>Viridiplantae</taxon>
        <taxon>Streptophyta</taxon>
        <taxon>Embryophyta</taxon>
        <taxon>Tracheophyta</taxon>
        <taxon>Spermatophyta</taxon>
        <taxon>Magnoliopsida</taxon>
        <taxon>eudicotyledons</taxon>
        <taxon>Gunneridae</taxon>
        <taxon>Pentapetalae</taxon>
        <taxon>asterids</taxon>
        <taxon>lamiids</taxon>
        <taxon>Lamiales</taxon>
        <taxon>Pedaliaceae</taxon>
        <taxon>Sesamum</taxon>
    </lineage>
</organism>
<protein>
    <recommendedName>
        <fullName evidence="2">Reverse transcriptase</fullName>
    </recommendedName>
</protein>
<name>A0AAW2XD54_9LAMI</name>
<evidence type="ECO:0008006" key="2">
    <source>
        <dbReference type="Google" id="ProtNLM"/>
    </source>
</evidence>
<accession>A0AAW2XD54</accession>
<dbReference type="AlphaFoldDB" id="A0AAW2XD54"/>
<comment type="caution">
    <text evidence="1">The sequence shown here is derived from an EMBL/GenBank/DDBJ whole genome shotgun (WGS) entry which is preliminary data.</text>
</comment>
<reference evidence="1" key="1">
    <citation type="submission" date="2020-06" db="EMBL/GenBank/DDBJ databases">
        <authorList>
            <person name="Li T."/>
            <person name="Hu X."/>
            <person name="Zhang T."/>
            <person name="Song X."/>
            <person name="Zhang H."/>
            <person name="Dai N."/>
            <person name="Sheng W."/>
            <person name="Hou X."/>
            <person name="Wei L."/>
        </authorList>
    </citation>
    <scope>NUCLEOTIDE SEQUENCE</scope>
    <source>
        <strain evidence="1">KEN1</strain>
        <tissue evidence="1">Leaf</tissue>
    </source>
</reference>
<proteinExistence type="predicted"/>
<reference evidence="1" key="2">
    <citation type="journal article" date="2024" name="Plant">
        <title>Genomic evolution and insights into agronomic trait innovations of Sesamum species.</title>
        <authorList>
            <person name="Miao H."/>
            <person name="Wang L."/>
            <person name="Qu L."/>
            <person name="Liu H."/>
            <person name="Sun Y."/>
            <person name="Le M."/>
            <person name="Wang Q."/>
            <person name="Wei S."/>
            <person name="Zheng Y."/>
            <person name="Lin W."/>
            <person name="Duan Y."/>
            <person name="Cao H."/>
            <person name="Xiong S."/>
            <person name="Wang X."/>
            <person name="Wei L."/>
            <person name="Li C."/>
            <person name="Ma Q."/>
            <person name="Ju M."/>
            <person name="Zhao R."/>
            <person name="Li G."/>
            <person name="Mu C."/>
            <person name="Tian Q."/>
            <person name="Mei H."/>
            <person name="Zhang T."/>
            <person name="Gao T."/>
            <person name="Zhang H."/>
        </authorList>
    </citation>
    <scope>NUCLEOTIDE SEQUENCE</scope>
    <source>
        <strain evidence="1">KEN1</strain>
    </source>
</reference>
<sequence length="145" mass="16368">MAAKSIFSCSGYLGLPLISSWLTVNDCRPLLIKVDERLNGWGSLQLSYVARVQLLKSVIPALNIYWAMEFILPKGILKVIEARMQKFLCKGASSAGMIRVAWSDVWRPLEEGGQGLRRLQSLNQALMSRHFWDVVRCNVSSVWVN</sequence>
<gene>
    <name evidence="1" type="ORF">Slati_1096500</name>
</gene>
<evidence type="ECO:0000313" key="1">
    <source>
        <dbReference type="EMBL" id="KAL0451184.1"/>
    </source>
</evidence>